<accession>A0ABQ0Q110</accession>
<dbReference type="PROSITE" id="PS00152">
    <property type="entry name" value="ATPASE_ALPHA_BETA"/>
    <property type="match status" value="1"/>
</dbReference>
<evidence type="ECO:0000259" key="5">
    <source>
        <dbReference type="Pfam" id="PF00006"/>
    </source>
</evidence>
<dbReference type="InterPro" id="IPR040627">
    <property type="entry name" value="T3SS_ATPase_C"/>
</dbReference>
<comment type="caution">
    <text evidence="7">The sequence shown here is derived from an EMBL/GenBank/DDBJ whole genome shotgun (WGS) entry which is preliminary data.</text>
</comment>
<dbReference type="SUPFAM" id="SSF52540">
    <property type="entry name" value="P-loop containing nucleoside triphosphate hydrolases"/>
    <property type="match status" value="1"/>
</dbReference>
<name>A0ABQ0Q110_9PROT</name>
<dbReference type="Gene3D" id="3.40.50.300">
    <property type="entry name" value="P-loop containing nucleotide triphosphate hydrolases"/>
    <property type="match status" value="1"/>
</dbReference>
<keyword evidence="3" id="KW-0067">ATP-binding</keyword>
<dbReference type="Gene3D" id="1.20.1270.330">
    <property type="match status" value="1"/>
</dbReference>
<dbReference type="InterPro" id="IPR027417">
    <property type="entry name" value="P-loop_NTPase"/>
</dbReference>
<dbReference type="Proteomes" id="UP001065047">
    <property type="component" value="Unassembled WGS sequence"/>
</dbReference>
<feature type="domain" description="ATPase F1/V1/A1 complex alpha/beta subunit nucleotide-binding" evidence="5">
    <location>
        <begin position="5"/>
        <end position="61"/>
    </location>
</feature>
<evidence type="ECO:0000256" key="1">
    <source>
        <dbReference type="ARBA" id="ARBA00022448"/>
    </source>
</evidence>
<keyword evidence="2" id="KW-0547">Nucleotide-binding</keyword>
<protein>
    <submittedName>
        <fullName evidence="7">Flagellum-specific ATP synthase</fullName>
    </submittedName>
</protein>
<keyword evidence="4" id="KW-1278">Translocase</keyword>
<organism evidence="7 8">
    <name type="scientific">Acetobacter malorum DSM 14337</name>
    <dbReference type="NCBI Taxonomy" id="1307910"/>
    <lineage>
        <taxon>Bacteria</taxon>
        <taxon>Pseudomonadati</taxon>
        <taxon>Pseudomonadota</taxon>
        <taxon>Alphaproteobacteria</taxon>
        <taxon>Acetobacterales</taxon>
        <taxon>Acetobacteraceae</taxon>
        <taxon>Acetobacter</taxon>
    </lineage>
</organism>
<gene>
    <name evidence="7" type="ORF">AA14337_3332</name>
</gene>
<dbReference type="Pfam" id="PF18269">
    <property type="entry name" value="T3SS_ATPase_C"/>
    <property type="match status" value="1"/>
</dbReference>
<evidence type="ECO:0000256" key="4">
    <source>
        <dbReference type="ARBA" id="ARBA00022967"/>
    </source>
</evidence>
<proteinExistence type="predicted"/>
<dbReference type="InterPro" id="IPR000194">
    <property type="entry name" value="ATPase_F1/V1/A1_a/bsu_nucl-bd"/>
</dbReference>
<keyword evidence="8" id="KW-1185">Reference proteome</keyword>
<evidence type="ECO:0000259" key="6">
    <source>
        <dbReference type="Pfam" id="PF18269"/>
    </source>
</evidence>
<feature type="domain" description="T3SS EscN ATPase C-terminal" evidence="6">
    <location>
        <begin position="74"/>
        <end position="137"/>
    </location>
</feature>
<dbReference type="PANTHER" id="PTHR15184">
    <property type="entry name" value="ATP SYNTHASE"/>
    <property type="match status" value="1"/>
</dbReference>
<dbReference type="PANTHER" id="PTHR15184:SF9">
    <property type="entry name" value="SPI-1 TYPE 3 SECRETION SYSTEM ATPASE"/>
    <property type="match status" value="1"/>
</dbReference>
<evidence type="ECO:0000313" key="7">
    <source>
        <dbReference type="EMBL" id="GBQ86480.1"/>
    </source>
</evidence>
<reference evidence="7" key="1">
    <citation type="submission" date="2013-04" db="EMBL/GenBank/DDBJ databases">
        <title>The genome sequencing project of 58 acetic acid bacteria.</title>
        <authorList>
            <person name="Okamoto-Kainuma A."/>
            <person name="Ishikawa M."/>
            <person name="Umino S."/>
            <person name="Koizumi Y."/>
            <person name="Shiwa Y."/>
            <person name="Yoshikawa H."/>
            <person name="Matsutani M."/>
            <person name="Matsushita K."/>
        </authorList>
    </citation>
    <scope>NUCLEOTIDE SEQUENCE</scope>
    <source>
        <strain evidence="7">DSM 14337</strain>
    </source>
</reference>
<dbReference type="EMBL" id="BAPF01000059">
    <property type="protein sequence ID" value="GBQ86480.1"/>
    <property type="molecule type" value="Genomic_DNA"/>
</dbReference>
<evidence type="ECO:0000256" key="2">
    <source>
        <dbReference type="ARBA" id="ARBA00022741"/>
    </source>
</evidence>
<sequence>MDADGNAGQITALFSVLVEGDDHNEPVADAVRGILDGHVVMERKIAEAGRYPAINVLKSLSRSVPGCNSDPENKLVIEARKLLSTWGEVRDMVRLGGYQMGMDPMSDLSIAVGPKIDAFLSQGKTEKVTLEDSFNGLLKVMSEDGGNWH</sequence>
<dbReference type="InterPro" id="IPR050053">
    <property type="entry name" value="ATPase_alpha/beta_chains"/>
</dbReference>
<evidence type="ECO:0000256" key="3">
    <source>
        <dbReference type="ARBA" id="ARBA00022840"/>
    </source>
</evidence>
<dbReference type="InterPro" id="IPR020003">
    <property type="entry name" value="ATPase_a/bsu_AS"/>
</dbReference>
<evidence type="ECO:0000313" key="8">
    <source>
        <dbReference type="Proteomes" id="UP001065047"/>
    </source>
</evidence>
<dbReference type="Pfam" id="PF00006">
    <property type="entry name" value="ATP-synt_ab"/>
    <property type="match status" value="1"/>
</dbReference>
<keyword evidence="1" id="KW-0813">Transport</keyword>